<gene>
    <name evidence="3" type="ORF">UV12_C0003G0058</name>
</gene>
<reference evidence="3 4" key="1">
    <citation type="journal article" date="2015" name="Nature">
        <title>rRNA introns, odd ribosomes, and small enigmatic genomes across a large radiation of phyla.</title>
        <authorList>
            <person name="Brown C.T."/>
            <person name="Hug L.A."/>
            <person name="Thomas B.C."/>
            <person name="Sharon I."/>
            <person name="Castelle C.J."/>
            <person name="Singh A."/>
            <person name="Wilkins M.J."/>
            <person name="Williams K.H."/>
            <person name="Banfield J.F."/>
        </authorList>
    </citation>
    <scope>NUCLEOTIDE SEQUENCE [LARGE SCALE GENOMIC DNA]</scope>
</reference>
<dbReference type="GO" id="GO:0000150">
    <property type="term" value="F:DNA strand exchange activity"/>
    <property type="evidence" value="ECO:0007669"/>
    <property type="project" value="InterPro"/>
</dbReference>
<dbReference type="PANTHER" id="PTHR30461:SF23">
    <property type="entry name" value="DNA RECOMBINASE-RELATED"/>
    <property type="match status" value="1"/>
</dbReference>
<sequence length="492" mass="56781">MKYIIYCRKSTESEDRQLLSLDAQERELLDIANKHSLEITKVFRESMSAKAPGRPIFDEMMKIIEKGRADAILCWKIDRLTRNPVDGGKIQWLLQTNKIKCIQTFEKSYFPNDNVLLMSIEQAMANQYIRDLSVNVKRGLREKLLRGEWPNKAPFGYTNDKGSKFVIPDPVRSKYVSRAFEIYLTGSHGTKDISEILYKEGLRTATGKKILKGRIHSILSSIFYTGIMEKEGKYYEGKHKPLISKETFEKAQDLMHGRSRPRPQRLFFPLRGFLKCENCGCALTASLKKGHHYYYCTGNRDFCNEHKSYMREVYLYEKVSAVLESIHFSERKIEIMYQAAKERLEFDNGYNNQTISTLQNHLKSLETKESLLLDTFLAEQITKDLYDAKILALRNERVQVTKQLKEAESRQPVALLEPTKNAFLTASRASKEFLEGDDLKKRNILESLCWNLSLKEKNIHTVSLKSPFDIMSKASKNDGLCTKLGGLESNQD</sequence>
<dbReference type="Gene3D" id="3.90.1750.20">
    <property type="entry name" value="Putative Large Serine Recombinase, Chain B, Domain 2"/>
    <property type="match status" value="1"/>
</dbReference>
<dbReference type="InterPro" id="IPR036162">
    <property type="entry name" value="Resolvase-like_N_sf"/>
</dbReference>
<evidence type="ECO:0000259" key="2">
    <source>
        <dbReference type="PROSITE" id="PS51737"/>
    </source>
</evidence>
<comment type="caution">
    <text evidence="3">The sequence shown here is derived from an EMBL/GenBank/DDBJ whole genome shotgun (WGS) entry which is preliminary data.</text>
</comment>
<dbReference type="Pfam" id="PF00239">
    <property type="entry name" value="Resolvase"/>
    <property type="match status" value="1"/>
</dbReference>
<accession>A0A0G0ZHG8</accession>
<proteinExistence type="predicted"/>
<dbReference type="SUPFAM" id="SSF53041">
    <property type="entry name" value="Resolvase-like"/>
    <property type="match status" value="1"/>
</dbReference>
<dbReference type="SMART" id="SM00857">
    <property type="entry name" value="Resolvase"/>
    <property type="match status" value="1"/>
</dbReference>
<dbReference type="CDD" id="cd00338">
    <property type="entry name" value="Ser_Recombinase"/>
    <property type="match status" value="1"/>
</dbReference>
<feature type="domain" description="Resolvase/invertase-type recombinase catalytic" evidence="1">
    <location>
        <begin position="2"/>
        <end position="147"/>
    </location>
</feature>
<evidence type="ECO:0000313" key="4">
    <source>
        <dbReference type="Proteomes" id="UP000034704"/>
    </source>
</evidence>
<evidence type="ECO:0000313" key="3">
    <source>
        <dbReference type="EMBL" id="KKS48099.1"/>
    </source>
</evidence>
<dbReference type="PROSITE" id="PS51736">
    <property type="entry name" value="RECOMBINASES_3"/>
    <property type="match status" value="1"/>
</dbReference>
<name>A0A0G0ZHG8_9BACT</name>
<dbReference type="InterPro" id="IPR006119">
    <property type="entry name" value="Resolv_N"/>
</dbReference>
<organism evidence="3 4">
    <name type="scientific">Candidatus Nomurabacteria bacterium GW2011_GWC2_42_20</name>
    <dbReference type="NCBI Taxonomy" id="1618756"/>
    <lineage>
        <taxon>Bacteria</taxon>
        <taxon>Candidatus Nomuraibacteriota</taxon>
    </lineage>
</organism>
<dbReference type="GO" id="GO:0003677">
    <property type="term" value="F:DNA binding"/>
    <property type="evidence" value="ECO:0007669"/>
    <property type="project" value="InterPro"/>
</dbReference>
<dbReference type="STRING" id="1618756.UV12_C0003G0058"/>
<dbReference type="InterPro" id="IPR038109">
    <property type="entry name" value="DNA_bind_recomb_sf"/>
</dbReference>
<dbReference type="InterPro" id="IPR011109">
    <property type="entry name" value="DNA_bind_recombinase_dom"/>
</dbReference>
<dbReference type="EMBL" id="LCDG01000003">
    <property type="protein sequence ID" value="KKS48099.1"/>
    <property type="molecule type" value="Genomic_DNA"/>
</dbReference>
<dbReference type="AlphaFoldDB" id="A0A0G0ZHG8"/>
<dbReference type="PANTHER" id="PTHR30461">
    <property type="entry name" value="DNA-INVERTASE FROM LAMBDOID PROPHAGE"/>
    <property type="match status" value="1"/>
</dbReference>
<dbReference type="Pfam" id="PF07508">
    <property type="entry name" value="Recombinase"/>
    <property type="match status" value="1"/>
</dbReference>
<feature type="domain" description="Recombinase" evidence="2">
    <location>
        <begin position="154"/>
        <end position="261"/>
    </location>
</feature>
<dbReference type="PROSITE" id="PS51737">
    <property type="entry name" value="RECOMBINASE_DNA_BIND"/>
    <property type="match status" value="1"/>
</dbReference>
<evidence type="ECO:0000259" key="1">
    <source>
        <dbReference type="PROSITE" id="PS51736"/>
    </source>
</evidence>
<dbReference type="Gene3D" id="3.40.50.1390">
    <property type="entry name" value="Resolvase, N-terminal catalytic domain"/>
    <property type="match status" value="1"/>
</dbReference>
<protein>
    <submittedName>
        <fullName evidence="3">Recombinase</fullName>
    </submittedName>
</protein>
<dbReference type="Proteomes" id="UP000034704">
    <property type="component" value="Unassembled WGS sequence"/>
</dbReference>
<dbReference type="InterPro" id="IPR050639">
    <property type="entry name" value="SSR_resolvase"/>
</dbReference>